<keyword evidence="1" id="KW-0614">Plasmid</keyword>
<evidence type="ECO:0000313" key="2">
    <source>
        <dbReference type="Proteomes" id="UP000006426"/>
    </source>
</evidence>
<dbReference type="GeneID" id="39473953"/>
<dbReference type="Proteomes" id="UP000006426">
    <property type="component" value="Plasmid pmppla107"/>
</dbReference>
<name>A0AAD0V9U4_PSEAV</name>
<gene>
    <name evidence="1" type="ORF">PLA107_033025</name>
</gene>
<accession>A0AAD0V9U4</accession>
<geneLocation type="plasmid" evidence="2">
    <name>pmppla107</name>
</geneLocation>
<organism evidence="1 2">
    <name type="scientific">Pseudomonas amygdali pv. lachrymans str. M301315</name>
    <dbReference type="NCBI Taxonomy" id="629260"/>
    <lineage>
        <taxon>Bacteria</taxon>
        <taxon>Pseudomonadati</taxon>
        <taxon>Pseudomonadota</taxon>
        <taxon>Gammaproteobacteria</taxon>
        <taxon>Pseudomonadales</taxon>
        <taxon>Pseudomonadaceae</taxon>
        <taxon>Pseudomonas</taxon>
        <taxon>Pseudomonas amygdali</taxon>
    </lineage>
</organism>
<protein>
    <submittedName>
        <fullName evidence="1">Uncharacterized protein</fullName>
    </submittedName>
</protein>
<evidence type="ECO:0000313" key="1">
    <source>
        <dbReference type="EMBL" id="AXH60050.1"/>
    </source>
</evidence>
<dbReference type="RefSeq" id="WP_005742875.1">
    <property type="nucleotide sequence ID" value="NZ_CP031226.1"/>
</dbReference>
<reference evidence="1 2" key="1">
    <citation type="journal article" date="2011" name="PLoS Pathog.">
        <title>Dynamic evolution of pathogenicity revealed by sequencing and comparative genomics of 19 Pseudomonas syringae isolates.</title>
        <authorList>
            <person name="Baltrus D.A."/>
            <person name="Nishimura M.T."/>
            <person name="Romanchuk A."/>
            <person name="Chang J.H."/>
            <person name="Mukhtar M.S."/>
            <person name="Cherkis K."/>
            <person name="Roach J."/>
            <person name="Grant S.R."/>
            <person name="Jones C.D."/>
            <person name="Dangl J.L."/>
        </authorList>
    </citation>
    <scope>NUCLEOTIDE SEQUENCE [LARGE SCALE GENOMIC DNA]</scope>
    <source>
        <strain evidence="1 2">M301315</strain>
    </source>
</reference>
<sequence>MKLQQFLALPIGTELKGFKKRFVVKSRDVMDGIEQPSLVDIDTAEPLFGAIYVPHLLILEGQTADVSSESEDDVREEVAQDEGVVVEAPIKSLPVDPISEPEMKAFAETPFDPMVDVEDYAQVKPAFASEDACLMAQTAEMIKQQPNATQYAEMQKAL</sequence>
<dbReference type="EMBL" id="CP031226">
    <property type="protein sequence ID" value="AXH60050.1"/>
    <property type="molecule type" value="Genomic_DNA"/>
</dbReference>
<proteinExistence type="predicted"/>
<dbReference type="AlphaFoldDB" id="A0AAD0V9U4"/>